<name>A0A2M7S4M0_9BACT</name>
<dbReference type="EMBL" id="PFMR01000341">
    <property type="protein sequence ID" value="PIZ14515.1"/>
    <property type="molecule type" value="Genomic_DNA"/>
</dbReference>
<dbReference type="SUPFAM" id="SSF48371">
    <property type="entry name" value="ARM repeat"/>
    <property type="match status" value="1"/>
</dbReference>
<protein>
    <recommendedName>
        <fullName evidence="3">HEAT repeat domain-containing protein</fullName>
    </recommendedName>
</protein>
<comment type="caution">
    <text evidence="1">The sequence shown here is derived from an EMBL/GenBank/DDBJ whole genome shotgun (WGS) entry which is preliminary data.</text>
</comment>
<sequence>MNLNRTLVSVFLFFLVITIYAQQNPAVTECIHDLKYGNPDTKRYAAMALGELGDKSAVPALIEALKDETVDPRVSVYQPLRKPGDTSVVPTLFRKFKDAGLRCCAAEALGRIGDTSTLETLTYVAENDEDTRVRTIAKEAINKIKP</sequence>
<dbReference type="PANTHER" id="PTHR12697:SF38">
    <property type="entry name" value="PBS LYASE HEAT DOMAIN PROTEIN REPEAT-CONTAINING PROTEIN"/>
    <property type="match status" value="1"/>
</dbReference>
<accession>A0A2M7S4M0</accession>
<proteinExistence type="predicted"/>
<dbReference type="AlphaFoldDB" id="A0A2M7S4M0"/>
<dbReference type="PANTHER" id="PTHR12697">
    <property type="entry name" value="PBS LYASE HEAT-LIKE PROTEIN"/>
    <property type="match status" value="1"/>
</dbReference>
<dbReference type="Pfam" id="PF13646">
    <property type="entry name" value="HEAT_2"/>
    <property type="match status" value="1"/>
</dbReference>
<dbReference type="InterPro" id="IPR011989">
    <property type="entry name" value="ARM-like"/>
</dbReference>
<dbReference type="SMART" id="SM00567">
    <property type="entry name" value="EZ_HEAT"/>
    <property type="match status" value="2"/>
</dbReference>
<reference evidence="2" key="1">
    <citation type="submission" date="2017-09" db="EMBL/GenBank/DDBJ databases">
        <title>Depth-based differentiation of microbial function through sediment-hosted aquifers and enrichment of novel symbionts in the deep terrestrial subsurface.</title>
        <authorList>
            <person name="Probst A.J."/>
            <person name="Ladd B."/>
            <person name="Jarett J.K."/>
            <person name="Geller-Mcgrath D.E."/>
            <person name="Sieber C.M.K."/>
            <person name="Emerson J.B."/>
            <person name="Anantharaman K."/>
            <person name="Thomas B.C."/>
            <person name="Malmstrom R."/>
            <person name="Stieglmeier M."/>
            <person name="Klingl A."/>
            <person name="Woyke T."/>
            <person name="Ryan C.M."/>
            <person name="Banfield J.F."/>
        </authorList>
    </citation>
    <scope>NUCLEOTIDE SEQUENCE [LARGE SCALE GENOMIC DNA]</scope>
</reference>
<evidence type="ECO:0000313" key="1">
    <source>
        <dbReference type="EMBL" id="PIZ14515.1"/>
    </source>
</evidence>
<dbReference type="Proteomes" id="UP000229307">
    <property type="component" value="Unassembled WGS sequence"/>
</dbReference>
<evidence type="ECO:0008006" key="3">
    <source>
        <dbReference type="Google" id="ProtNLM"/>
    </source>
</evidence>
<dbReference type="Gene3D" id="1.25.10.10">
    <property type="entry name" value="Leucine-rich Repeat Variant"/>
    <property type="match status" value="1"/>
</dbReference>
<dbReference type="InterPro" id="IPR004155">
    <property type="entry name" value="PBS_lyase_HEAT"/>
</dbReference>
<gene>
    <name evidence="1" type="ORF">COY52_12295</name>
</gene>
<organism evidence="1 2">
    <name type="scientific">Candidatus Desantisbacteria bacterium CG_4_10_14_0_8_um_filter_48_22</name>
    <dbReference type="NCBI Taxonomy" id="1974543"/>
    <lineage>
        <taxon>Bacteria</taxon>
        <taxon>Candidatus Desantisiibacteriota</taxon>
    </lineage>
</organism>
<evidence type="ECO:0000313" key="2">
    <source>
        <dbReference type="Proteomes" id="UP000229307"/>
    </source>
</evidence>
<dbReference type="InterPro" id="IPR016024">
    <property type="entry name" value="ARM-type_fold"/>
</dbReference>
<dbReference type="GO" id="GO:0016491">
    <property type="term" value="F:oxidoreductase activity"/>
    <property type="evidence" value="ECO:0007669"/>
    <property type="project" value="TreeGrafter"/>
</dbReference>